<gene>
    <name evidence="1" type="ORF">ONZ43_g2256</name>
</gene>
<organism evidence="1 2">
    <name type="scientific">Nemania bipapillata</name>
    <dbReference type="NCBI Taxonomy" id="110536"/>
    <lineage>
        <taxon>Eukaryota</taxon>
        <taxon>Fungi</taxon>
        <taxon>Dikarya</taxon>
        <taxon>Ascomycota</taxon>
        <taxon>Pezizomycotina</taxon>
        <taxon>Sordariomycetes</taxon>
        <taxon>Xylariomycetidae</taxon>
        <taxon>Xylariales</taxon>
        <taxon>Xylariaceae</taxon>
        <taxon>Nemania</taxon>
    </lineage>
</organism>
<proteinExistence type="predicted"/>
<reference evidence="1" key="1">
    <citation type="submission" date="2022-11" db="EMBL/GenBank/DDBJ databases">
        <title>Genome Sequence of Nemania bipapillata.</title>
        <authorList>
            <person name="Buettner E."/>
        </authorList>
    </citation>
    <scope>NUCLEOTIDE SEQUENCE</scope>
    <source>
        <strain evidence="1">CP14</strain>
    </source>
</reference>
<name>A0ACC2J1F0_9PEZI</name>
<sequence>MLSLFSTFDYHGVPLVLLQKDKETETKFRAALGALQAFSLVTVGRGKDAIAKMHRLVALSTQQWLEMNGGLDYWRSEAIRSLASKFPGPGRQEFAAWTLYEALVPHVHCLFAHHYTATDDILQVAQLQISVGLYDLSRGRYSEAFDLCSKSLEIRQQLLSQDDPLLLESVQTLGEALLHRGELQEALAMLKTAAAGREKVLGIRNPDTLESLSDLTIIGLELDNLEMAESTGTRALEGRRDALGEHHLDTLLQRKRHSKGFLILEKFYMAKSILTL</sequence>
<comment type="caution">
    <text evidence="1">The sequence shown here is derived from an EMBL/GenBank/DDBJ whole genome shotgun (WGS) entry which is preliminary data.</text>
</comment>
<accession>A0ACC2J1F0</accession>
<protein>
    <submittedName>
        <fullName evidence="1">Uncharacterized protein</fullName>
    </submittedName>
</protein>
<evidence type="ECO:0000313" key="2">
    <source>
        <dbReference type="Proteomes" id="UP001153334"/>
    </source>
</evidence>
<dbReference type="Proteomes" id="UP001153334">
    <property type="component" value="Unassembled WGS sequence"/>
</dbReference>
<keyword evidence="2" id="KW-1185">Reference proteome</keyword>
<evidence type="ECO:0000313" key="1">
    <source>
        <dbReference type="EMBL" id="KAJ8121247.1"/>
    </source>
</evidence>
<dbReference type="EMBL" id="JAPESX010000450">
    <property type="protein sequence ID" value="KAJ8121247.1"/>
    <property type="molecule type" value="Genomic_DNA"/>
</dbReference>